<gene>
    <name evidence="3" type="ORF">CEUSTIGMA_g3072.t1</name>
</gene>
<sequence length="618" mass="66478">MFSRKRRGLEMLKASGVKMRPDLPVIKENHNEGASTPDVLKHSGSLHFPVNGSHPSKPTVAVLPEEMRGLLKIWEAILSSKSLLQKRRERVTFNALKPFVESHTNKQFKVEHVQQIKALYPEAFTWQYIRAPISREDKQLEYQLLLRFDRVEEATGQESGTSNAIVTTRVQNSDADEKAVLEVRMVQLCRLWAVPDNSEDQPQEACSPAVETAAEQTLVKGESSGSHPPPPVPPLGTAVASQAARHLSLADLPLKEGCFVITASPMASPSVSRRSGYSSAAASTPSRSTAAHGMSRPTLAGQVLLSPTSHRRPLLRLDSPSNTLQLAGSEGQQNHQTVATTPSSSAAVPGADTSHKRRRLLVGDVSVMADPSPFQPAGLPAGSLASPTGTASGTSWQVRDSQGTPGGLSSALKTGAGPALHGMNSVNAASSRQGSGVSQMGVPQPHSLPPTPSSARRNPLLDRLLSADSLNLLDKVEAARIGSPQLRAKQRQLEAATHLPAAFDLVRVIFGARGSCLRPKEDVVMAMKEKSTFKGGLSSADAQLQLELLARDAPEFLRIETQTPLRDAGVLDSERHIRPRLMVRLDRAADLDAVRRSLVDLAARALEQQQEVPVEHTG</sequence>
<keyword evidence="4" id="KW-1185">Reference proteome</keyword>
<dbReference type="SMART" id="SM01075">
    <property type="entry name" value="CDT1"/>
    <property type="match status" value="1"/>
</dbReference>
<dbReference type="AlphaFoldDB" id="A0A250WXQ4"/>
<dbReference type="OrthoDB" id="552404at2759"/>
<dbReference type="Proteomes" id="UP000232323">
    <property type="component" value="Unassembled WGS sequence"/>
</dbReference>
<feature type="region of interest" description="Disordered" evidence="1">
    <location>
        <begin position="321"/>
        <end position="357"/>
    </location>
</feature>
<dbReference type="Gene3D" id="1.10.10.1420">
    <property type="entry name" value="DNA replication factor Cdt1, C-terminal WH domain"/>
    <property type="match status" value="1"/>
</dbReference>
<protein>
    <recommendedName>
        <fullName evidence="2">CDT1 Geminin-binding domain-containing protein</fullName>
    </recommendedName>
</protein>
<feature type="domain" description="CDT1 Geminin-binding" evidence="2">
    <location>
        <begin position="63"/>
        <end position="203"/>
    </location>
</feature>
<dbReference type="InterPro" id="IPR045173">
    <property type="entry name" value="Cdt1"/>
</dbReference>
<dbReference type="InterPro" id="IPR038090">
    <property type="entry name" value="Cdt1_C_WH_dom_sf"/>
</dbReference>
<accession>A0A250WXQ4</accession>
<comment type="caution">
    <text evidence="3">The sequence shown here is derived from an EMBL/GenBank/DDBJ whole genome shotgun (WGS) entry which is preliminary data.</text>
</comment>
<feature type="compositionally biased region" description="Polar residues" evidence="1">
    <location>
        <begin position="424"/>
        <end position="438"/>
    </location>
</feature>
<dbReference type="EMBL" id="BEGY01000013">
    <property type="protein sequence ID" value="GAX75628.1"/>
    <property type="molecule type" value="Genomic_DNA"/>
</dbReference>
<evidence type="ECO:0000259" key="2">
    <source>
        <dbReference type="SMART" id="SM01075"/>
    </source>
</evidence>
<dbReference type="InterPro" id="IPR014939">
    <property type="entry name" value="CDT1_Gemini-bd-like"/>
</dbReference>
<organism evidence="3 4">
    <name type="scientific">Chlamydomonas eustigma</name>
    <dbReference type="NCBI Taxonomy" id="1157962"/>
    <lineage>
        <taxon>Eukaryota</taxon>
        <taxon>Viridiplantae</taxon>
        <taxon>Chlorophyta</taxon>
        <taxon>core chlorophytes</taxon>
        <taxon>Chlorophyceae</taxon>
        <taxon>CS clade</taxon>
        <taxon>Chlamydomonadales</taxon>
        <taxon>Chlamydomonadaceae</taxon>
        <taxon>Chlamydomonas</taxon>
    </lineage>
</organism>
<feature type="compositionally biased region" description="Polar residues" evidence="1">
    <location>
        <begin position="321"/>
        <end position="346"/>
    </location>
</feature>
<proteinExistence type="predicted"/>
<dbReference type="PANTHER" id="PTHR28637:SF1">
    <property type="entry name" value="DNA REPLICATION FACTOR CDT1"/>
    <property type="match status" value="1"/>
</dbReference>
<dbReference type="GO" id="GO:0030174">
    <property type="term" value="P:regulation of DNA-templated DNA replication initiation"/>
    <property type="evidence" value="ECO:0007669"/>
    <property type="project" value="InterPro"/>
</dbReference>
<feature type="region of interest" description="Disordered" evidence="1">
    <location>
        <begin position="268"/>
        <end position="297"/>
    </location>
</feature>
<evidence type="ECO:0000256" key="1">
    <source>
        <dbReference type="SAM" id="MobiDB-lite"/>
    </source>
</evidence>
<dbReference type="STRING" id="1157962.A0A250WXQ4"/>
<feature type="region of interest" description="Disordered" evidence="1">
    <location>
        <begin position="197"/>
        <end position="239"/>
    </location>
</feature>
<dbReference type="GO" id="GO:0005634">
    <property type="term" value="C:nucleus"/>
    <property type="evidence" value="ECO:0007669"/>
    <property type="project" value="TreeGrafter"/>
</dbReference>
<dbReference type="GO" id="GO:0070182">
    <property type="term" value="F:DNA polymerase binding"/>
    <property type="evidence" value="ECO:0007669"/>
    <property type="project" value="TreeGrafter"/>
</dbReference>
<reference evidence="3 4" key="1">
    <citation type="submission" date="2017-08" db="EMBL/GenBank/DDBJ databases">
        <title>Acidophilic green algal genome provides insights into adaptation to an acidic environment.</title>
        <authorList>
            <person name="Hirooka S."/>
            <person name="Hirose Y."/>
            <person name="Kanesaki Y."/>
            <person name="Higuchi S."/>
            <person name="Fujiwara T."/>
            <person name="Onuma R."/>
            <person name="Era A."/>
            <person name="Ohbayashi R."/>
            <person name="Uzuka A."/>
            <person name="Nozaki H."/>
            <person name="Yoshikawa H."/>
            <person name="Miyagishima S.Y."/>
        </authorList>
    </citation>
    <scope>NUCLEOTIDE SEQUENCE [LARGE SCALE GENOMIC DNA]</scope>
    <source>
        <strain evidence="3 4">NIES-2499</strain>
    </source>
</reference>
<evidence type="ECO:0000313" key="4">
    <source>
        <dbReference type="Proteomes" id="UP000232323"/>
    </source>
</evidence>
<dbReference type="GO" id="GO:0071163">
    <property type="term" value="P:DNA replication preinitiation complex assembly"/>
    <property type="evidence" value="ECO:0007669"/>
    <property type="project" value="InterPro"/>
</dbReference>
<dbReference type="InterPro" id="IPR036390">
    <property type="entry name" value="WH_DNA-bd_sf"/>
</dbReference>
<dbReference type="GO" id="GO:0000076">
    <property type="term" value="P:DNA replication checkpoint signaling"/>
    <property type="evidence" value="ECO:0007669"/>
    <property type="project" value="TreeGrafter"/>
</dbReference>
<name>A0A250WXQ4_9CHLO</name>
<feature type="compositionally biased region" description="Polar residues" evidence="1">
    <location>
        <begin position="385"/>
        <end position="403"/>
    </location>
</feature>
<feature type="compositionally biased region" description="Low complexity" evidence="1">
    <location>
        <begin position="268"/>
        <end position="291"/>
    </location>
</feature>
<dbReference type="SUPFAM" id="SSF46785">
    <property type="entry name" value="Winged helix' DNA-binding domain"/>
    <property type="match status" value="1"/>
</dbReference>
<dbReference type="GO" id="GO:0003677">
    <property type="term" value="F:DNA binding"/>
    <property type="evidence" value="ECO:0007669"/>
    <property type="project" value="InterPro"/>
</dbReference>
<dbReference type="Pfam" id="PF08839">
    <property type="entry name" value="CDT1"/>
    <property type="match status" value="1"/>
</dbReference>
<dbReference type="PANTHER" id="PTHR28637">
    <property type="entry name" value="DNA REPLICATION FACTOR CDT1"/>
    <property type="match status" value="1"/>
</dbReference>
<dbReference type="GO" id="GO:0000278">
    <property type="term" value="P:mitotic cell cycle"/>
    <property type="evidence" value="ECO:0007669"/>
    <property type="project" value="TreeGrafter"/>
</dbReference>
<feature type="region of interest" description="Disordered" evidence="1">
    <location>
        <begin position="373"/>
        <end position="458"/>
    </location>
</feature>
<evidence type="ECO:0000313" key="3">
    <source>
        <dbReference type="EMBL" id="GAX75628.1"/>
    </source>
</evidence>